<dbReference type="OrthoDB" id="9801546at2"/>
<dbReference type="CDD" id="cd07377">
    <property type="entry name" value="WHTH_GntR"/>
    <property type="match status" value="1"/>
</dbReference>
<name>A0A517N7L7_9BACT</name>
<dbReference type="PROSITE" id="PS50949">
    <property type="entry name" value="HTH_GNTR"/>
    <property type="match status" value="1"/>
</dbReference>
<evidence type="ECO:0000256" key="2">
    <source>
        <dbReference type="ARBA" id="ARBA00023125"/>
    </source>
</evidence>
<evidence type="ECO:0000313" key="6">
    <source>
        <dbReference type="Proteomes" id="UP000318538"/>
    </source>
</evidence>
<dbReference type="Proteomes" id="UP000318538">
    <property type="component" value="Chromosome"/>
</dbReference>
<keyword evidence="3" id="KW-0804">Transcription</keyword>
<dbReference type="InterPro" id="IPR036390">
    <property type="entry name" value="WH_DNA-bd_sf"/>
</dbReference>
<dbReference type="Pfam" id="PF00392">
    <property type="entry name" value="GntR"/>
    <property type="match status" value="1"/>
</dbReference>
<reference evidence="5 6" key="1">
    <citation type="submission" date="2019-02" db="EMBL/GenBank/DDBJ databases">
        <title>Deep-cultivation of Planctomycetes and their phenomic and genomic characterization uncovers novel biology.</title>
        <authorList>
            <person name="Wiegand S."/>
            <person name="Jogler M."/>
            <person name="Boedeker C."/>
            <person name="Pinto D."/>
            <person name="Vollmers J."/>
            <person name="Rivas-Marin E."/>
            <person name="Kohn T."/>
            <person name="Peeters S.H."/>
            <person name="Heuer A."/>
            <person name="Rast P."/>
            <person name="Oberbeckmann S."/>
            <person name="Bunk B."/>
            <person name="Jeske O."/>
            <person name="Meyerdierks A."/>
            <person name="Storesund J.E."/>
            <person name="Kallscheuer N."/>
            <person name="Luecker S."/>
            <person name="Lage O.M."/>
            <person name="Pohl T."/>
            <person name="Merkel B.J."/>
            <person name="Hornburger P."/>
            <person name="Mueller R.-W."/>
            <person name="Bruemmer F."/>
            <person name="Labrenz M."/>
            <person name="Spormann A.M."/>
            <person name="Op den Camp H."/>
            <person name="Overmann J."/>
            <person name="Amann R."/>
            <person name="Jetten M.S.M."/>
            <person name="Mascher T."/>
            <person name="Medema M.H."/>
            <person name="Devos D.P."/>
            <person name="Kaster A.-K."/>
            <person name="Ovreas L."/>
            <person name="Rohde M."/>
            <person name="Galperin M.Y."/>
            <person name="Jogler C."/>
        </authorList>
    </citation>
    <scope>NUCLEOTIDE SEQUENCE [LARGE SCALE GENOMIC DNA]</scope>
    <source>
        <strain evidence="5 6">K22_7</strain>
    </source>
</reference>
<dbReference type="AlphaFoldDB" id="A0A517N7L7"/>
<dbReference type="RefSeq" id="WP_145168887.1">
    <property type="nucleotide sequence ID" value="NZ_CP036525.1"/>
</dbReference>
<evidence type="ECO:0000313" key="5">
    <source>
        <dbReference type="EMBL" id="QDT03134.1"/>
    </source>
</evidence>
<dbReference type="SUPFAM" id="SSF46785">
    <property type="entry name" value="Winged helix' DNA-binding domain"/>
    <property type="match status" value="1"/>
</dbReference>
<dbReference type="PANTHER" id="PTHR38445:SF7">
    <property type="entry name" value="GNTR-FAMILY TRANSCRIPTIONAL REGULATOR"/>
    <property type="match status" value="1"/>
</dbReference>
<gene>
    <name evidence="5" type="primary">ytrA_2</name>
    <name evidence="5" type="ORF">K227x_15150</name>
</gene>
<evidence type="ECO:0000259" key="4">
    <source>
        <dbReference type="PROSITE" id="PS50949"/>
    </source>
</evidence>
<dbReference type="PANTHER" id="PTHR38445">
    <property type="entry name" value="HTH-TYPE TRANSCRIPTIONAL REPRESSOR YTRA"/>
    <property type="match status" value="1"/>
</dbReference>
<dbReference type="Gene3D" id="1.10.10.10">
    <property type="entry name" value="Winged helix-like DNA-binding domain superfamily/Winged helix DNA-binding domain"/>
    <property type="match status" value="1"/>
</dbReference>
<sequence length="135" mass="15099">MRIHISSDGVPIYQQIVDQIRTRIFSGGLNTGDELPAIRTLAESLRVNPNTVARAYRELENDGLVEKRRTTGTFVAETTQQRSVAQRRRSLEPHLDNLIIQSRHLGFTIDDVVGLLMTRDEKLSGENPSEKASGS</sequence>
<keyword evidence="6" id="KW-1185">Reference proteome</keyword>
<dbReference type="GO" id="GO:0003700">
    <property type="term" value="F:DNA-binding transcription factor activity"/>
    <property type="evidence" value="ECO:0007669"/>
    <property type="project" value="InterPro"/>
</dbReference>
<dbReference type="EMBL" id="CP036525">
    <property type="protein sequence ID" value="QDT03134.1"/>
    <property type="molecule type" value="Genomic_DNA"/>
</dbReference>
<dbReference type="KEGG" id="rlc:K227x_15150"/>
<accession>A0A517N7L7</accession>
<evidence type="ECO:0000256" key="1">
    <source>
        <dbReference type="ARBA" id="ARBA00023015"/>
    </source>
</evidence>
<dbReference type="InterPro" id="IPR000524">
    <property type="entry name" value="Tscrpt_reg_HTH_GntR"/>
</dbReference>
<evidence type="ECO:0000256" key="3">
    <source>
        <dbReference type="ARBA" id="ARBA00023163"/>
    </source>
</evidence>
<feature type="domain" description="HTH gntR-type" evidence="4">
    <location>
        <begin position="10"/>
        <end position="78"/>
    </location>
</feature>
<dbReference type="SMART" id="SM00345">
    <property type="entry name" value="HTH_GNTR"/>
    <property type="match status" value="1"/>
</dbReference>
<keyword evidence="1" id="KW-0805">Transcription regulation</keyword>
<proteinExistence type="predicted"/>
<dbReference type="GO" id="GO:0003677">
    <property type="term" value="F:DNA binding"/>
    <property type="evidence" value="ECO:0007669"/>
    <property type="project" value="UniProtKB-KW"/>
</dbReference>
<organism evidence="5 6">
    <name type="scientific">Rubripirellula lacrimiformis</name>
    <dbReference type="NCBI Taxonomy" id="1930273"/>
    <lineage>
        <taxon>Bacteria</taxon>
        <taxon>Pseudomonadati</taxon>
        <taxon>Planctomycetota</taxon>
        <taxon>Planctomycetia</taxon>
        <taxon>Pirellulales</taxon>
        <taxon>Pirellulaceae</taxon>
        <taxon>Rubripirellula</taxon>
    </lineage>
</organism>
<keyword evidence="2" id="KW-0238">DNA-binding</keyword>
<dbReference type="InterPro" id="IPR036388">
    <property type="entry name" value="WH-like_DNA-bd_sf"/>
</dbReference>
<protein>
    <submittedName>
        <fullName evidence="5">HTH-type transcriptional repressor YtrA</fullName>
    </submittedName>
</protein>